<keyword evidence="3" id="KW-1185">Reference proteome</keyword>
<organism evidence="2 3">
    <name type="scientific">Pristionchus fissidentatus</name>
    <dbReference type="NCBI Taxonomy" id="1538716"/>
    <lineage>
        <taxon>Eukaryota</taxon>
        <taxon>Metazoa</taxon>
        <taxon>Ecdysozoa</taxon>
        <taxon>Nematoda</taxon>
        <taxon>Chromadorea</taxon>
        <taxon>Rhabditida</taxon>
        <taxon>Rhabditina</taxon>
        <taxon>Diplogasteromorpha</taxon>
        <taxon>Diplogasteroidea</taxon>
        <taxon>Neodiplogasteridae</taxon>
        <taxon>Pristionchus</taxon>
    </lineage>
</organism>
<keyword evidence="1" id="KW-1133">Transmembrane helix</keyword>
<protein>
    <recommendedName>
        <fullName evidence="4">G protein-coupled receptor</fullName>
    </recommendedName>
</protein>
<keyword evidence="1" id="KW-0812">Transmembrane</keyword>
<dbReference type="Proteomes" id="UP001432322">
    <property type="component" value="Unassembled WGS sequence"/>
</dbReference>
<evidence type="ECO:0008006" key="4">
    <source>
        <dbReference type="Google" id="ProtNLM"/>
    </source>
</evidence>
<feature type="transmembrane region" description="Helical" evidence="1">
    <location>
        <begin position="101"/>
        <end position="123"/>
    </location>
</feature>
<feature type="transmembrane region" description="Helical" evidence="1">
    <location>
        <begin position="55"/>
        <end position="81"/>
    </location>
</feature>
<dbReference type="PANTHER" id="PTHR22941">
    <property type="entry name" value="SERPENTINE RECEPTOR"/>
    <property type="match status" value="1"/>
</dbReference>
<dbReference type="AlphaFoldDB" id="A0AAV5VXK7"/>
<comment type="caution">
    <text evidence="2">The sequence shown here is derived from an EMBL/GenBank/DDBJ whole genome shotgun (WGS) entry which is preliminary data.</text>
</comment>
<evidence type="ECO:0000313" key="2">
    <source>
        <dbReference type="EMBL" id="GMT22800.1"/>
    </source>
</evidence>
<dbReference type="Pfam" id="PF10327">
    <property type="entry name" value="7TM_GPCR_Sri"/>
    <property type="match status" value="1"/>
</dbReference>
<accession>A0AAV5VXK7</accession>
<feature type="non-terminal residue" evidence="2">
    <location>
        <position position="1"/>
    </location>
</feature>
<keyword evidence="1" id="KW-0472">Membrane</keyword>
<evidence type="ECO:0000256" key="1">
    <source>
        <dbReference type="SAM" id="Phobius"/>
    </source>
</evidence>
<gene>
    <name evidence="2" type="ORF">PFISCL1PPCAC_14097</name>
</gene>
<dbReference type="EMBL" id="BTSY01000004">
    <property type="protein sequence ID" value="GMT22800.1"/>
    <property type="molecule type" value="Genomic_DNA"/>
</dbReference>
<dbReference type="InterPro" id="IPR019429">
    <property type="entry name" value="7TM_GPCR_serpentine_rcpt_Sri"/>
</dbReference>
<dbReference type="InterPro" id="IPR053220">
    <property type="entry name" value="Nematode_rcpt-like_serp_H"/>
</dbReference>
<name>A0AAV5VXK7_9BILA</name>
<evidence type="ECO:0000313" key="3">
    <source>
        <dbReference type="Proteomes" id="UP001432322"/>
    </source>
</evidence>
<reference evidence="2" key="1">
    <citation type="submission" date="2023-10" db="EMBL/GenBank/DDBJ databases">
        <title>Genome assembly of Pristionchus species.</title>
        <authorList>
            <person name="Yoshida K."/>
            <person name="Sommer R.J."/>
        </authorList>
    </citation>
    <scope>NUCLEOTIDE SEQUENCE</scope>
    <source>
        <strain evidence="2">RS5133</strain>
    </source>
</reference>
<proteinExistence type="predicted"/>
<dbReference type="PANTHER" id="PTHR22941:SF26">
    <property type="entry name" value="SERPENTINE RECEPTOR, CLASS H"/>
    <property type="match status" value="1"/>
</dbReference>
<sequence length="137" mass="15823">TQNREMVTSPYISFEQERFILLYQHSKFGVSCVLNVIATFCLLKQTPEMQSQLKYYLLYMQAIAVVNDFLFDFAVLPFVLLPVLGGYCKGFICQWVSLQDNIAMFTLLLFQVDCTIIICISVLHQAIVKGKFKNVRF</sequence>